<dbReference type="Gene3D" id="3.40.50.720">
    <property type="entry name" value="NAD(P)-binding Rossmann-like Domain"/>
    <property type="match status" value="1"/>
</dbReference>
<evidence type="ECO:0000313" key="4">
    <source>
        <dbReference type="EMBL" id="PSS05229.1"/>
    </source>
</evidence>
<sequence length="449" mass="49559">MSLFSTSDTKTITHEWIRRFTEFPEPHLGSRDASVQGKVVLLTGSTGAVGCHILHALVQRPHVSKVYCLIRQNKKGKSNTTDQRIEEILAENHISEELTPEQRQKITTISYDVQNPCRLGISSEDYETLRKSVNVIVHNAWAVNFVMDISGFEAHCRGTFDLLSLAMQSELKTKPSFVFISTIGAIMNARPFPVQEKLYGFEAALNGTNYTISKWATEQICAAAATSSLSSSPPNGLGTVSIIRLGQICGDTKHGMWNPKEAVPRCLAAGYTIGFIPATASHDETLRWLPSDVTGAAIADIALLDQISTAASAAAMKIPSVAVYHIENSKTCRWHGDVLAALRRHGMTDFKTLPWHEWAERLAQSDSNVLRNPPYRLLRFYQMAAAGREVRAADGADANVRLALDTTQACRVSPRLAEGTVLDDALFGKFLRYWKTQPDWAGQVYAARL</sequence>
<feature type="domain" description="Thioester reductase (TE)" evidence="3">
    <location>
        <begin position="42"/>
        <end position="295"/>
    </location>
</feature>
<dbReference type="EMBL" id="KZ678372">
    <property type="protein sequence ID" value="PSS05229.1"/>
    <property type="molecule type" value="Genomic_DNA"/>
</dbReference>
<name>A0A2T3ANJ9_9PEZI</name>
<proteinExistence type="predicted"/>
<evidence type="ECO:0000259" key="3">
    <source>
        <dbReference type="Pfam" id="PF07993"/>
    </source>
</evidence>
<dbReference type="AlphaFoldDB" id="A0A2T3ANJ9"/>
<evidence type="ECO:0000313" key="5">
    <source>
        <dbReference type="Proteomes" id="UP000241462"/>
    </source>
</evidence>
<dbReference type="InterPro" id="IPR013120">
    <property type="entry name" value="FAR_NAD-bd"/>
</dbReference>
<evidence type="ECO:0000256" key="2">
    <source>
        <dbReference type="ARBA" id="ARBA00022553"/>
    </source>
</evidence>
<dbReference type="Proteomes" id="UP000241462">
    <property type="component" value="Unassembled WGS sequence"/>
</dbReference>
<organism evidence="4 5">
    <name type="scientific">Coniella lustricola</name>
    <dbReference type="NCBI Taxonomy" id="2025994"/>
    <lineage>
        <taxon>Eukaryota</taxon>
        <taxon>Fungi</taxon>
        <taxon>Dikarya</taxon>
        <taxon>Ascomycota</taxon>
        <taxon>Pezizomycotina</taxon>
        <taxon>Sordariomycetes</taxon>
        <taxon>Sordariomycetidae</taxon>
        <taxon>Diaporthales</taxon>
        <taxon>Schizoparmaceae</taxon>
        <taxon>Coniella</taxon>
    </lineage>
</organism>
<dbReference type="STRING" id="2025994.A0A2T3ANJ9"/>
<keyword evidence="2" id="KW-0597">Phosphoprotein</keyword>
<protein>
    <submittedName>
        <fullName evidence="4">Male sterility protein-domain-containing protein</fullName>
    </submittedName>
</protein>
<dbReference type="OrthoDB" id="429813at2759"/>
<keyword evidence="5" id="KW-1185">Reference proteome</keyword>
<evidence type="ECO:0000256" key="1">
    <source>
        <dbReference type="ARBA" id="ARBA00022450"/>
    </source>
</evidence>
<gene>
    <name evidence="4" type="ORF">BD289DRAFT_419806</name>
</gene>
<dbReference type="InParanoid" id="A0A2T3ANJ9"/>
<accession>A0A2T3ANJ9</accession>
<dbReference type="Pfam" id="PF07993">
    <property type="entry name" value="NAD_binding_4"/>
    <property type="match status" value="1"/>
</dbReference>
<keyword evidence="1" id="KW-0596">Phosphopantetheine</keyword>
<dbReference type="InterPro" id="IPR036291">
    <property type="entry name" value="NAD(P)-bd_dom_sf"/>
</dbReference>
<dbReference type="PANTHER" id="PTHR44845:SF1">
    <property type="entry name" value="L-2-AMINOADIPATE REDUCTASE"/>
    <property type="match status" value="1"/>
</dbReference>
<reference evidence="4 5" key="1">
    <citation type="journal article" date="2018" name="Mycol. Prog.">
        <title>Coniella lustricola, a new species from submerged detritus.</title>
        <authorList>
            <person name="Raudabaugh D.B."/>
            <person name="Iturriaga T."/>
            <person name="Carver A."/>
            <person name="Mondo S."/>
            <person name="Pangilinan J."/>
            <person name="Lipzen A."/>
            <person name="He G."/>
            <person name="Amirebrahimi M."/>
            <person name="Grigoriev I.V."/>
            <person name="Miller A.N."/>
        </authorList>
    </citation>
    <scope>NUCLEOTIDE SEQUENCE [LARGE SCALE GENOMIC DNA]</scope>
    <source>
        <strain evidence="4 5">B22-T-1</strain>
    </source>
</reference>
<dbReference type="PANTHER" id="PTHR44845">
    <property type="entry name" value="CARRIER DOMAIN-CONTAINING PROTEIN"/>
    <property type="match status" value="1"/>
</dbReference>
<dbReference type="SUPFAM" id="SSF51735">
    <property type="entry name" value="NAD(P)-binding Rossmann-fold domains"/>
    <property type="match status" value="1"/>
</dbReference>